<dbReference type="CDD" id="cd11296">
    <property type="entry name" value="O-FucT_like"/>
    <property type="match status" value="1"/>
</dbReference>
<comment type="caution">
    <text evidence="3">The sequence shown here is derived from an EMBL/GenBank/DDBJ whole genome shotgun (WGS) entry which is preliminary data.</text>
</comment>
<dbReference type="Gene3D" id="3.40.50.11340">
    <property type="match status" value="1"/>
</dbReference>
<dbReference type="Pfam" id="PF10250">
    <property type="entry name" value="O-FucT"/>
    <property type="match status" value="1"/>
</dbReference>
<sequence length="661" mass="78007">MEVGRGLSANVSDYFYWFKYDFDNLFKLYDGSGGYLVFRPYPGGFNNIRMSLELAAIFAYLKNRTLVLPPAYHMYLLKGDSSLSDFFDLEDIGLETVGFEEFCDREGIKRSWDAVAQKYTPIDIRDTKQRNPNTGDKSFNFEKITPPKSFTRWKRLIHWEEVADDSQQVLFFNKSLIGTFYQVAYSSRMQQLKQYIARHIHYRTDIFDLAWEFINQLGDQDYYATHIRRNDFQYKHVRIPCEDIVKHLDTRVPSGSKLYIATDHKKKDFFKPLEDKYDVYYYGDMSSAKEVDYNLIPIIEQLICTRAVLFIGQDYSTLSSYIYRLRGYMADIENKDFHVNTEEYKISDQLPLFLIPHFVGNWHREYKDAWDFYEPTIFISIASYRDSQLHKTIESALKHAANPGRIFIGINLQDSGQYYQKLLSKSYPQTKILLTPPDQSHGVVSARRTIIDELYAKEDYFLQIDSHTRFKDNWDNILINQIQAIPSDKVILSTYPNEFTYPDPHREYLKLPYNAPLIFDRFLNENRRDNRFKPRNLVSLTDYDVVDNKRVAAGFLFTDSRWIKEVPLPAKGIICSGEEDYMTYLSFLKGWDIKVPSEAVVWHNYDWKDRDGKPYRLLYSSLGKGVEDRTVDIINDVLFKQRHERSLQELENYLGVVFKKP</sequence>
<dbReference type="Pfam" id="PF11397">
    <property type="entry name" value="GlcNAc"/>
    <property type="match status" value="2"/>
</dbReference>
<evidence type="ECO:0000256" key="2">
    <source>
        <dbReference type="ARBA" id="ARBA00023277"/>
    </source>
</evidence>
<dbReference type="InterPro" id="IPR021067">
    <property type="entry name" value="Glycosyltransferase"/>
</dbReference>
<organism evidence="3 4">
    <name type="scientific">candidate division CSSED10-310 bacterium</name>
    <dbReference type="NCBI Taxonomy" id="2855610"/>
    <lineage>
        <taxon>Bacteria</taxon>
        <taxon>Bacteria division CSSED10-310</taxon>
    </lineage>
</organism>
<keyword evidence="1" id="KW-0808">Transferase</keyword>
<dbReference type="Gene3D" id="3.90.550.10">
    <property type="entry name" value="Spore Coat Polysaccharide Biosynthesis Protein SpsA, Chain A"/>
    <property type="match status" value="1"/>
</dbReference>
<dbReference type="SUPFAM" id="SSF53448">
    <property type="entry name" value="Nucleotide-diphospho-sugar transferases"/>
    <property type="match status" value="1"/>
</dbReference>
<name>A0ABV6Z1J1_UNCC1</name>
<dbReference type="InterPro" id="IPR019378">
    <property type="entry name" value="GDP-Fuc_O-FucTrfase"/>
</dbReference>
<dbReference type="Proteomes" id="UP001594351">
    <property type="component" value="Unassembled WGS sequence"/>
</dbReference>
<keyword evidence="2" id="KW-0119">Carbohydrate metabolism</keyword>
<proteinExistence type="predicted"/>
<dbReference type="InterPro" id="IPR029044">
    <property type="entry name" value="Nucleotide-diphossugar_trans"/>
</dbReference>
<reference evidence="3 4" key="1">
    <citation type="submission" date="2024-09" db="EMBL/GenBank/DDBJ databases">
        <title>Laminarin stimulates single cell rates of sulfate reduction while oxygen inhibits transcriptomic activity in coastal marine sediment.</title>
        <authorList>
            <person name="Lindsay M."/>
            <person name="Orcutt B."/>
            <person name="Emerson D."/>
            <person name="Stepanauskas R."/>
            <person name="D'Angelo T."/>
        </authorList>
    </citation>
    <scope>NUCLEOTIDE SEQUENCE [LARGE SCALE GENOMIC DNA]</scope>
    <source>
        <strain evidence="3">SAG AM-311-K15</strain>
    </source>
</reference>
<accession>A0ABV6Z1J1</accession>
<evidence type="ECO:0000313" key="4">
    <source>
        <dbReference type="Proteomes" id="UP001594351"/>
    </source>
</evidence>
<dbReference type="PANTHER" id="PTHR34496:SF10">
    <property type="entry name" value="GLCNAC TRANSFERASE"/>
    <property type="match status" value="1"/>
</dbReference>
<protein>
    <submittedName>
        <fullName evidence="3">GlcNAc-transferase family protein</fullName>
    </submittedName>
</protein>
<dbReference type="EMBL" id="JBHPBY010000294">
    <property type="protein sequence ID" value="MFC1852300.1"/>
    <property type="molecule type" value="Genomic_DNA"/>
</dbReference>
<evidence type="ECO:0000256" key="1">
    <source>
        <dbReference type="ARBA" id="ARBA00022679"/>
    </source>
</evidence>
<dbReference type="Gene3D" id="3.40.50.11350">
    <property type="match status" value="1"/>
</dbReference>
<dbReference type="PANTHER" id="PTHR34496">
    <property type="entry name" value="GLCNAC TRANSFERASE-RELATED"/>
    <property type="match status" value="1"/>
</dbReference>
<evidence type="ECO:0000313" key="3">
    <source>
        <dbReference type="EMBL" id="MFC1852300.1"/>
    </source>
</evidence>
<gene>
    <name evidence="3" type="ORF">ACFL27_19050</name>
</gene>
<keyword evidence="4" id="KW-1185">Reference proteome</keyword>